<accession>A0A4P7PSB3</accession>
<dbReference type="Proteomes" id="UP000296862">
    <property type="component" value="Chromosome"/>
</dbReference>
<evidence type="ECO:0000313" key="7">
    <source>
        <dbReference type="EMBL" id="QBZ97120.1"/>
    </source>
</evidence>
<evidence type="ECO:0000259" key="6">
    <source>
        <dbReference type="Pfam" id="PF04932"/>
    </source>
</evidence>
<dbReference type="InterPro" id="IPR007016">
    <property type="entry name" value="O-antigen_ligase-rel_domated"/>
</dbReference>
<dbReference type="InterPro" id="IPR051533">
    <property type="entry name" value="WaaL-like"/>
</dbReference>
<dbReference type="Pfam" id="PF04932">
    <property type="entry name" value="Wzy_C"/>
    <property type="match status" value="1"/>
</dbReference>
<proteinExistence type="predicted"/>
<dbReference type="EMBL" id="CP038810">
    <property type="protein sequence ID" value="QBZ97120.1"/>
    <property type="molecule type" value="Genomic_DNA"/>
</dbReference>
<keyword evidence="2 5" id="KW-0812">Transmembrane</keyword>
<feature type="transmembrane region" description="Helical" evidence="5">
    <location>
        <begin position="110"/>
        <end position="132"/>
    </location>
</feature>
<feature type="transmembrane region" description="Helical" evidence="5">
    <location>
        <begin position="330"/>
        <end position="351"/>
    </location>
</feature>
<feature type="transmembrane region" description="Helical" evidence="5">
    <location>
        <begin position="77"/>
        <end position="98"/>
    </location>
</feature>
<dbReference type="AlphaFoldDB" id="A0A4P7PSB3"/>
<dbReference type="OrthoDB" id="1631746at2"/>
<feature type="transmembrane region" description="Helical" evidence="5">
    <location>
        <begin position="234"/>
        <end position="253"/>
    </location>
</feature>
<keyword evidence="4 5" id="KW-0472">Membrane</keyword>
<evidence type="ECO:0000256" key="1">
    <source>
        <dbReference type="ARBA" id="ARBA00004141"/>
    </source>
</evidence>
<reference evidence="7 8" key="1">
    <citation type="submission" date="2019-04" db="EMBL/GenBank/DDBJ databases">
        <title>Flavobacterium sp. GS03.</title>
        <authorList>
            <person name="Kim H."/>
        </authorList>
    </citation>
    <scope>NUCLEOTIDE SEQUENCE [LARGE SCALE GENOMIC DNA]</scope>
    <source>
        <strain evidence="7 8">GS03</strain>
    </source>
</reference>
<feature type="transmembrane region" description="Helical" evidence="5">
    <location>
        <begin position="28"/>
        <end position="43"/>
    </location>
</feature>
<dbReference type="PANTHER" id="PTHR37422">
    <property type="entry name" value="TEICHURONIC ACID BIOSYNTHESIS PROTEIN TUAE"/>
    <property type="match status" value="1"/>
</dbReference>
<feature type="transmembrane region" description="Helical" evidence="5">
    <location>
        <begin position="363"/>
        <end position="382"/>
    </location>
</feature>
<feature type="transmembrane region" description="Helical" evidence="5">
    <location>
        <begin position="152"/>
        <end position="176"/>
    </location>
</feature>
<feature type="transmembrane region" description="Helical" evidence="5">
    <location>
        <begin position="188"/>
        <end position="204"/>
    </location>
</feature>
<sequence length="416" mass="49041">MKKISLKLFPLLISILFVFPILKESLSSFIVIIICVNVIIYKVSAKDFSFFESKTLLLTIPFWIIFFRSLFSDNYAISIVHIQHALFFLIIPVFFSLIPSQFFDKQKLNLYMLILKLTCLLIAIIYIISFFYDYSVAEFFIVFQNVSSFRSYIYYEFKMFVIHPTYYTALLVICSAHSFDLILKQKKYWESVFIVSFLLISFLLLTRLNIVLLISTLILMIFLRSGLKVKQMIVVSSSMIILLTALAVLTPGIKYRFVELFQSFNVKPENVSYDSTNIRKAIFDSSIAIAKENWESGVGFENLQNKLNDTYKENYDSSFYANQNYMTHNYYFYIFLSSGIIGLLFYLFYLFNIIKICLKSNVFLFKVFLFNVLILCCIEDFFYRHYGILYFNLFLICFIRYSENLSKENKLNSNLN</sequence>
<feature type="transmembrane region" description="Helical" evidence="5">
    <location>
        <begin position="5"/>
        <end position="22"/>
    </location>
</feature>
<dbReference type="GO" id="GO:0016020">
    <property type="term" value="C:membrane"/>
    <property type="evidence" value="ECO:0007669"/>
    <property type="project" value="UniProtKB-SubCell"/>
</dbReference>
<protein>
    <recommendedName>
        <fullName evidence="6">O-antigen ligase-related domain-containing protein</fullName>
    </recommendedName>
</protein>
<keyword evidence="8" id="KW-1185">Reference proteome</keyword>
<organism evidence="7 8">
    <name type="scientific">Flavobacterium sangjuense</name>
    <dbReference type="NCBI Taxonomy" id="2518177"/>
    <lineage>
        <taxon>Bacteria</taxon>
        <taxon>Pseudomonadati</taxon>
        <taxon>Bacteroidota</taxon>
        <taxon>Flavobacteriia</taxon>
        <taxon>Flavobacteriales</taxon>
        <taxon>Flavobacteriaceae</taxon>
        <taxon>Flavobacterium</taxon>
    </lineage>
</organism>
<evidence type="ECO:0000256" key="2">
    <source>
        <dbReference type="ARBA" id="ARBA00022692"/>
    </source>
</evidence>
<feature type="transmembrane region" description="Helical" evidence="5">
    <location>
        <begin position="210"/>
        <end position="227"/>
    </location>
</feature>
<name>A0A4P7PSB3_9FLAO</name>
<evidence type="ECO:0000256" key="5">
    <source>
        <dbReference type="SAM" id="Phobius"/>
    </source>
</evidence>
<dbReference type="KEGG" id="fsn:GS03_00606"/>
<evidence type="ECO:0000256" key="3">
    <source>
        <dbReference type="ARBA" id="ARBA00022989"/>
    </source>
</evidence>
<keyword evidence="3 5" id="KW-1133">Transmembrane helix</keyword>
<evidence type="ECO:0000256" key="4">
    <source>
        <dbReference type="ARBA" id="ARBA00023136"/>
    </source>
</evidence>
<comment type="subcellular location">
    <subcellularLocation>
        <location evidence="1">Membrane</location>
        <topology evidence="1">Multi-pass membrane protein</topology>
    </subcellularLocation>
</comment>
<evidence type="ECO:0000313" key="8">
    <source>
        <dbReference type="Proteomes" id="UP000296862"/>
    </source>
</evidence>
<feature type="domain" description="O-antigen ligase-related" evidence="6">
    <location>
        <begin position="194"/>
        <end position="347"/>
    </location>
</feature>
<feature type="transmembrane region" description="Helical" evidence="5">
    <location>
        <begin position="55"/>
        <end position="71"/>
    </location>
</feature>
<gene>
    <name evidence="7" type="ORF">GS03_00606</name>
</gene>
<dbReference type="RefSeq" id="WP_136151094.1">
    <property type="nucleotide sequence ID" value="NZ_CP038810.1"/>
</dbReference>
<dbReference type="PANTHER" id="PTHR37422:SF13">
    <property type="entry name" value="LIPOPOLYSACCHARIDE BIOSYNTHESIS PROTEIN PA4999-RELATED"/>
    <property type="match status" value="1"/>
</dbReference>